<comment type="function">
    <text evidence="11">Mediates influx of magnesium ions. Alternates between open and closed states. Activated by low cytoplasmic Mg(2+) levels. Inactive when cytoplasmic Mg(2+) levels are high.</text>
</comment>
<dbReference type="InterPro" id="IPR045863">
    <property type="entry name" value="CorA_TM1_TM2"/>
</dbReference>
<comment type="caution">
    <text evidence="13">The sequence shown here is derived from an EMBL/GenBank/DDBJ whole genome shotgun (WGS) entry which is preliminary data.</text>
</comment>
<comment type="similarity">
    <text evidence="2">Belongs to the CorA metal ion transporter (MIT) (TC 1.A.35) family.</text>
</comment>
<dbReference type="AlphaFoldDB" id="A0A562V229"/>
<dbReference type="Pfam" id="PF01544">
    <property type="entry name" value="CorA"/>
    <property type="match status" value="2"/>
</dbReference>
<dbReference type="Gene3D" id="1.20.58.340">
    <property type="entry name" value="Magnesium transport protein CorA, transmembrane region"/>
    <property type="match status" value="2"/>
</dbReference>
<keyword evidence="14" id="KW-1185">Reference proteome</keyword>
<dbReference type="PANTHER" id="PTHR46494">
    <property type="entry name" value="CORA FAMILY METAL ION TRANSPORTER (EUROFUNG)"/>
    <property type="match status" value="1"/>
</dbReference>
<evidence type="ECO:0000256" key="1">
    <source>
        <dbReference type="ARBA" id="ARBA00004651"/>
    </source>
</evidence>
<evidence type="ECO:0000256" key="3">
    <source>
        <dbReference type="ARBA" id="ARBA00022448"/>
    </source>
</evidence>
<keyword evidence="4" id="KW-1003">Cell membrane</keyword>
<gene>
    <name evidence="13" type="ORF">LX16_2699</name>
</gene>
<dbReference type="GO" id="GO:0000287">
    <property type="term" value="F:magnesium ion binding"/>
    <property type="evidence" value="ECO:0007669"/>
    <property type="project" value="TreeGrafter"/>
</dbReference>
<sequence length="410" mass="46839">MGMFDKVSAWWRERDAPEVVSRLTRRRSAADEPSPAAMARARLAHLPEPPATVEAHADDDAVVDNAVYADGTRIDPETLEQTYELVRERHGFGWIGLYRPDRADVESIAAEFGLHELAVEDALEAHQRPKLERYGDTLFIVLRPARYVDPTEVVEVGELHVFVGRDFVVTIRHSETPDLRPVRRRLEESPDLLRLGPESVLYAVLDQIVDDYAPVLRGVADDIDEIETQVFEGDAEVSRRIYQLGREVIEFRRAVVPLTDVFAALRSGFDKYKVDLELQRLLRDVEDHTVRVVERLDAFRELLNNMLTVNAAVVGQRQNEEMRRLTEASLAQNEEMRRLSEASLAQNEEVKKISAWAAILFAPTLVGTVYGMNFDHMPELHWVVGYPLALVLMVGVSVGLHRFMKWRRWL</sequence>
<comment type="catalytic activity">
    <reaction evidence="10">
        <text>Mg(2+)(in) = Mg(2+)(out)</text>
        <dbReference type="Rhea" id="RHEA:29827"/>
        <dbReference type="ChEBI" id="CHEBI:18420"/>
    </reaction>
</comment>
<evidence type="ECO:0000256" key="2">
    <source>
        <dbReference type="ARBA" id="ARBA00009765"/>
    </source>
</evidence>
<evidence type="ECO:0000256" key="6">
    <source>
        <dbReference type="ARBA" id="ARBA00022842"/>
    </source>
</evidence>
<evidence type="ECO:0000256" key="5">
    <source>
        <dbReference type="ARBA" id="ARBA00022692"/>
    </source>
</evidence>
<dbReference type="SUPFAM" id="SSF143865">
    <property type="entry name" value="CorA soluble domain-like"/>
    <property type="match status" value="1"/>
</dbReference>
<name>A0A562V229_9ACTN</name>
<dbReference type="InterPro" id="IPR002523">
    <property type="entry name" value="MgTranspt_CorA/ZnTranspt_ZntB"/>
</dbReference>
<reference evidence="13 14" key="1">
    <citation type="journal article" date="2013" name="Stand. Genomic Sci.">
        <title>Genomic Encyclopedia of Type Strains, Phase I: The one thousand microbial genomes (KMG-I) project.</title>
        <authorList>
            <person name="Kyrpides N.C."/>
            <person name="Woyke T."/>
            <person name="Eisen J.A."/>
            <person name="Garrity G."/>
            <person name="Lilburn T.G."/>
            <person name="Beck B.J."/>
            <person name="Whitman W.B."/>
            <person name="Hugenholtz P."/>
            <person name="Klenk H.P."/>
        </authorList>
    </citation>
    <scope>NUCLEOTIDE SEQUENCE [LARGE SCALE GENOMIC DNA]</scope>
    <source>
        <strain evidence="13 14">DSM 45044</strain>
    </source>
</reference>
<evidence type="ECO:0000256" key="9">
    <source>
        <dbReference type="ARBA" id="ARBA00023136"/>
    </source>
</evidence>
<evidence type="ECO:0000313" key="14">
    <source>
        <dbReference type="Proteomes" id="UP000321617"/>
    </source>
</evidence>
<dbReference type="Gene3D" id="3.30.460.20">
    <property type="entry name" value="CorA soluble domain-like"/>
    <property type="match status" value="1"/>
</dbReference>
<accession>A0A562V229</accession>
<feature type="transmembrane region" description="Helical" evidence="12">
    <location>
        <begin position="384"/>
        <end position="404"/>
    </location>
</feature>
<dbReference type="GO" id="GO:0015095">
    <property type="term" value="F:magnesium ion transmembrane transporter activity"/>
    <property type="evidence" value="ECO:0007669"/>
    <property type="project" value="TreeGrafter"/>
</dbReference>
<dbReference type="GO" id="GO:0050897">
    <property type="term" value="F:cobalt ion binding"/>
    <property type="evidence" value="ECO:0007669"/>
    <property type="project" value="TreeGrafter"/>
</dbReference>
<keyword evidence="3" id="KW-0813">Transport</keyword>
<evidence type="ECO:0000256" key="11">
    <source>
        <dbReference type="ARBA" id="ARBA00045497"/>
    </source>
</evidence>
<organism evidence="13 14">
    <name type="scientific">Stackebrandtia albiflava</name>
    <dbReference type="NCBI Taxonomy" id="406432"/>
    <lineage>
        <taxon>Bacteria</taxon>
        <taxon>Bacillati</taxon>
        <taxon>Actinomycetota</taxon>
        <taxon>Actinomycetes</taxon>
        <taxon>Glycomycetales</taxon>
        <taxon>Glycomycetaceae</taxon>
        <taxon>Stackebrandtia</taxon>
    </lineage>
</organism>
<dbReference type="CDD" id="cd12830">
    <property type="entry name" value="MtCorA-like"/>
    <property type="match status" value="1"/>
</dbReference>
<evidence type="ECO:0000256" key="4">
    <source>
        <dbReference type="ARBA" id="ARBA00022475"/>
    </source>
</evidence>
<evidence type="ECO:0000256" key="10">
    <source>
        <dbReference type="ARBA" id="ARBA00034269"/>
    </source>
</evidence>
<keyword evidence="9 12" id="KW-0472">Membrane</keyword>
<evidence type="ECO:0000313" key="13">
    <source>
        <dbReference type="EMBL" id="TWJ11956.1"/>
    </source>
</evidence>
<keyword evidence="7 12" id="KW-1133">Transmembrane helix</keyword>
<proteinExistence type="inferred from homology"/>
<protein>
    <submittedName>
        <fullName evidence="13">Magnesium transporter</fullName>
    </submittedName>
</protein>
<keyword evidence="6" id="KW-0460">Magnesium</keyword>
<evidence type="ECO:0000256" key="7">
    <source>
        <dbReference type="ARBA" id="ARBA00022989"/>
    </source>
</evidence>
<dbReference type="PANTHER" id="PTHR46494:SF1">
    <property type="entry name" value="CORA FAMILY METAL ION TRANSPORTER (EUROFUNG)"/>
    <property type="match status" value="1"/>
</dbReference>
<comment type="subcellular location">
    <subcellularLocation>
        <location evidence="1">Cell membrane</location>
        <topology evidence="1">Multi-pass membrane protein</topology>
    </subcellularLocation>
</comment>
<dbReference type="Proteomes" id="UP000321617">
    <property type="component" value="Unassembled WGS sequence"/>
</dbReference>
<evidence type="ECO:0000256" key="12">
    <source>
        <dbReference type="SAM" id="Phobius"/>
    </source>
</evidence>
<dbReference type="FunFam" id="1.20.58.340:FF:000004">
    <property type="entry name" value="Magnesium transport protein CorA"/>
    <property type="match status" value="1"/>
</dbReference>
<dbReference type="EMBL" id="VLLL01000006">
    <property type="protein sequence ID" value="TWJ11956.1"/>
    <property type="molecule type" value="Genomic_DNA"/>
</dbReference>
<dbReference type="InterPro" id="IPR045861">
    <property type="entry name" value="CorA_cytoplasmic_dom"/>
</dbReference>
<dbReference type="GO" id="GO:0015087">
    <property type="term" value="F:cobalt ion transmembrane transporter activity"/>
    <property type="evidence" value="ECO:0007669"/>
    <property type="project" value="TreeGrafter"/>
</dbReference>
<keyword evidence="8" id="KW-0406">Ion transport</keyword>
<keyword evidence="5 12" id="KW-0812">Transmembrane</keyword>
<dbReference type="SUPFAM" id="SSF144083">
    <property type="entry name" value="Magnesium transport protein CorA, transmembrane region"/>
    <property type="match status" value="1"/>
</dbReference>
<dbReference type="GO" id="GO:0005886">
    <property type="term" value="C:plasma membrane"/>
    <property type="evidence" value="ECO:0007669"/>
    <property type="project" value="UniProtKB-SubCell"/>
</dbReference>
<feature type="transmembrane region" description="Helical" evidence="12">
    <location>
        <begin position="353"/>
        <end position="372"/>
    </location>
</feature>
<evidence type="ECO:0000256" key="8">
    <source>
        <dbReference type="ARBA" id="ARBA00023065"/>
    </source>
</evidence>